<keyword evidence="5" id="KW-0862">Zinc</keyword>
<keyword evidence="3" id="KW-0479">Metal-binding</keyword>
<comment type="subcellular location">
    <subcellularLocation>
        <location evidence="1">Cytoplasm</location>
    </subcellularLocation>
</comment>
<evidence type="ECO:0000256" key="3">
    <source>
        <dbReference type="ARBA" id="ARBA00022723"/>
    </source>
</evidence>
<reference evidence="9" key="1">
    <citation type="submission" date="2013-07" db="EMBL/GenBank/DDBJ databases">
        <title>The genome of an arbuscular mycorrhizal fungus provides insights into the evolution of the oldest plant symbiosis.</title>
        <authorList>
            <consortium name="DOE Joint Genome Institute"/>
            <person name="Tisserant E."/>
            <person name="Malbreil M."/>
            <person name="Kuo A."/>
            <person name="Kohler A."/>
            <person name="Symeonidi A."/>
            <person name="Balestrini R."/>
            <person name="Charron P."/>
            <person name="Duensing N."/>
            <person name="Frei-dit-Frey N."/>
            <person name="Gianinazzi-Pearson V."/>
            <person name="Gilbert B."/>
            <person name="Handa Y."/>
            <person name="Hijri M."/>
            <person name="Kaul R."/>
            <person name="Kawaguchi M."/>
            <person name="Krajinski F."/>
            <person name="Lammers P."/>
            <person name="Lapierre D."/>
            <person name="Masclaux F.G."/>
            <person name="Murat C."/>
            <person name="Morin E."/>
            <person name="Ndikumana S."/>
            <person name="Pagni M."/>
            <person name="Petitpierre D."/>
            <person name="Requena N."/>
            <person name="Rosikiewicz P."/>
            <person name="Riley R."/>
            <person name="Saito K."/>
            <person name="San Clemente H."/>
            <person name="Shapiro H."/>
            <person name="van Tuinen D."/>
            <person name="Becard G."/>
            <person name="Bonfante P."/>
            <person name="Paszkowski U."/>
            <person name="Shachar-Hill Y."/>
            <person name="Young J.P."/>
            <person name="Sanders I.R."/>
            <person name="Henrissat B."/>
            <person name="Rensing S.A."/>
            <person name="Grigoriev I.V."/>
            <person name="Corradi N."/>
            <person name="Roux C."/>
            <person name="Martin F."/>
        </authorList>
    </citation>
    <scope>NUCLEOTIDE SEQUENCE</scope>
    <source>
        <strain evidence="9">DAOM 197198</strain>
    </source>
</reference>
<name>U9TNR1_RHIID</name>
<keyword evidence="7" id="KW-0175">Coiled coil</keyword>
<organism evidence="9">
    <name type="scientific">Rhizophagus irregularis (strain DAOM 181602 / DAOM 197198 / MUCL 43194)</name>
    <name type="common">Arbuscular mycorrhizal fungus</name>
    <name type="synonym">Glomus intraradices</name>
    <dbReference type="NCBI Taxonomy" id="747089"/>
    <lineage>
        <taxon>Eukaryota</taxon>
        <taxon>Fungi</taxon>
        <taxon>Fungi incertae sedis</taxon>
        <taxon>Mucoromycota</taxon>
        <taxon>Glomeromycotina</taxon>
        <taxon>Glomeromycetes</taxon>
        <taxon>Glomerales</taxon>
        <taxon>Glomeraceae</taxon>
        <taxon>Rhizophagus</taxon>
    </lineage>
</organism>
<proteinExistence type="predicted"/>
<dbReference type="HOGENOM" id="CLU_596025_0_0_1"/>
<accession>U9TNR1</accession>
<evidence type="ECO:0000256" key="5">
    <source>
        <dbReference type="ARBA" id="ARBA00022833"/>
    </source>
</evidence>
<evidence type="ECO:0000259" key="8">
    <source>
        <dbReference type="Pfam" id="PF20173"/>
    </source>
</evidence>
<sequence length="459" mass="53636">MIVLACGHVYTMETIDKLMEMKDYYEGSVEVGWTSIKILPNLSMNAKTCPTCRTPVKNVKRYGRIINKYILDMQTKKFLLKYGCQLKDIIMQIDPLKDEMINRRNKLKDALPKSGSRPIKVVLEEHKVVNRNLPEIIPHKYFEEIGKYHGFNRNNRKAWVAHVSELLNCYQKLTLIAEATKFPPHKKAFDVTVSSLYQAKLENEESYASDSSPPVMNTLSSISSETFQETLSQVGISIPQVDRRIYLDAFFVIIYIQKIIHNEILFIIQEVLKESTPTATINENTLSIKEIWKKFIERLQSSIKNHLNTIREIAESTLYSRHLLLVNIEILEFDLKLLIYQLRFSPNESTNDDAGDLQERITEKREDIKKRIENILESQGYKDSEEKFKNNIHARLVNLLENCNEIENCDLNLNNTLSIEEILEIYQAIKTEFKSSRHWYECPNGHLYTIEKCDECYFF</sequence>
<dbReference type="EMBL" id="KI288528">
    <property type="protein sequence ID" value="ESA09052.1"/>
    <property type="molecule type" value="Genomic_DNA"/>
</dbReference>
<dbReference type="InterPro" id="IPR046439">
    <property type="entry name" value="ZF_RZ_dom"/>
</dbReference>
<evidence type="ECO:0000256" key="2">
    <source>
        <dbReference type="ARBA" id="ARBA00022490"/>
    </source>
</evidence>
<dbReference type="AlphaFoldDB" id="U9TNR1"/>
<protein>
    <recommendedName>
        <fullName evidence="8">RZ-type domain-containing protein</fullName>
    </recommendedName>
</protein>
<gene>
    <name evidence="9" type="ORF">GLOINDRAFT_30990</name>
</gene>
<evidence type="ECO:0000256" key="7">
    <source>
        <dbReference type="SAM" id="Coils"/>
    </source>
</evidence>
<dbReference type="GO" id="GO:0002376">
    <property type="term" value="P:immune system process"/>
    <property type="evidence" value="ECO:0007669"/>
    <property type="project" value="UniProtKB-KW"/>
</dbReference>
<evidence type="ECO:0000256" key="6">
    <source>
        <dbReference type="ARBA" id="ARBA00022859"/>
    </source>
</evidence>
<dbReference type="Gene3D" id="3.30.40.10">
    <property type="entry name" value="Zinc/RING finger domain, C3HC4 (zinc finger)"/>
    <property type="match status" value="1"/>
</dbReference>
<evidence type="ECO:0000256" key="1">
    <source>
        <dbReference type="ARBA" id="ARBA00004496"/>
    </source>
</evidence>
<evidence type="ECO:0000256" key="4">
    <source>
        <dbReference type="ARBA" id="ARBA00022771"/>
    </source>
</evidence>
<keyword evidence="4" id="KW-0863">Zinc-finger</keyword>
<feature type="coiled-coil region" evidence="7">
    <location>
        <begin position="347"/>
        <end position="378"/>
    </location>
</feature>
<dbReference type="Pfam" id="PF20173">
    <property type="entry name" value="ZnF_RZ-type"/>
    <property type="match status" value="1"/>
</dbReference>
<keyword evidence="6" id="KW-0391">Immunity</keyword>
<feature type="domain" description="RZ-type" evidence="8">
    <location>
        <begin position="431"/>
        <end position="453"/>
    </location>
</feature>
<dbReference type="GO" id="GO:0008270">
    <property type="term" value="F:zinc ion binding"/>
    <property type="evidence" value="ECO:0007669"/>
    <property type="project" value="UniProtKB-KW"/>
</dbReference>
<evidence type="ECO:0000313" key="9">
    <source>
        <dbReference type="EMBL" id="ESA09052.1"/>
    </source>
</evidence>
<keyword evidence="2" id="KW-0963">Cytoplasm</keyword>
<dbReference type="GO" id="GO:0005737">
    <property type="term" value="C:cytoplasm"/>
    <property type="evidence" value="ECO:0007669"/>
    <property type="project" value="UniProtKB-SubCell"/>
</dbReference>
<dbReference type="InterPro" id="IPR013083">
    <property type="entry name" value="Znf_RING/FYVE/PHD"/>
</dbReference>